<keyword evidence="2" id="KW-1185">Reference proteome</keyword>
<organism evidence="1 2">
    <name type="scientific">Adhaeribacter soli</name>
    <dbReference type="NCBI Taxonomy" id="2607655"/>
    <lineage>
        <taxon>Bacteria</taxon>
        <taxon>Pseudomonadati</taxon>
        <taxon>Bacteroidota</taxon>
        <taxon>Cytophagia</taxon>
        <taxon>Cytophagales</taxon>
        <taxon>Hymenobacteraceae</taxon>
        <taxon>Adhaeribacter</taxon>
    </lineage>
</organism>
<proteinExistence type="predicted"/>
<dbReference type="EMBL" id="VTWT01000012">
    <property type="protein sequence ID" value="KAA9325424.1"/>
    <property type="molecule type" value="Genomic_DNA"/>
</dbReference>
<dbReference type="Proteomes" id="UP000326570">
    <property type="component" value="Unassembled WGS sequence"/>
</dbReference>
<dbReference type="Pfam" id="PF19765">
    <property type="entry name" value="DUF6252"/>
    <property type="match status" value="1"/>
</dbReference>
<evidence type="ECO:0008006" key="3">
    <source>
        <dbReference type="Google" id="ProtNLM"/>
    </source>
</evidence>
<protein>
    <recommendedName>
        <fullName evidence="3">Lipocalin-like domain-containing protein</fullName>
    </recommendedName>
</protein>
<dbReference type="AlphaFoldDB" id="A0A5N1ILA2"/>
<gene>
    <name evidence="1" type="ORF">F0P94_17715</name>
</gene>
<comment type="caution">
    <text evidence="1">The sequence shown here is derived from an EMBL/GenBank/DDBJ whole genome shotgun (WGS) entry which is preliminary data.</text>
</comment>
<accession>A0A5N1ILA2</accession>
<name>A0A5N1ILA2_9BACT</name>
<reference evidence="1 2" key="1">
    <citation type="submission" date="2019-09" db="EMBL/GenBank/DDBJ databases">
        <title>Genome sequence of Adhaeribacter sp. M2.</title>
        <authorList>
            <person name="Srinivasan S."/>
        </authorList>
    </citation>
    <scope>NUCLEOTIDE SEQUENCE [LARGE SCALE GENOMIC DNA]</scope>
    <source>
        <strain evidence="1 2">M2</strain>
    </source>
</reference>
<sequence>MKTNILRYCLLAATIILAPSCKDDKEDNKPSNNTPAPVVPLISKINGANWASDQVVARFQIIGGEKVITVTAASGNITMSLIAPEAVGSYNSTTTTVLSGTIVEKQATSEHMWTTENGGDATIAITKLDRTNKKVSGTFTFTAKPMSSGTALGDKKVTDGSFTDITIQN</sequence>
<dbReference type="InterPro" id="IPR046219">
    <property type="entry name" value="DUF6252"/>
</dbReference>
<evidence type="ECO:0000313" key="2">
    <source>
        <dbReference type="Proteomes" id="UP000326570"/>
    </source>
</evidence>
<dbReference type="RefSeq" id="WP_150905547.1">
    <property type="nucleotide sequence ID" value="NZ_VTWT01000012.1"/>
</dbReference>
<evidence type="ECO:0000313" key="1">
    <source>
        <dbReference type="EMBL" id="KAA9325424.1"/>
    </source>
</evidence>